<evidence type="ECO:0008006" key="4">
    <source>
        <dbReference type="Google" id="ProtNLM"/>
    </source>
</evidence>
<feature type="compositionally biased region" description="Basic residues" evidence="1">
    <location>
        <begin position="75"/>
        <end position="126"/>
    </location>
</feature>
<accession>A0A9Q4CDN4</accession>
<name>A0A9Q4CDN4_9CORY</name>
<gene>
    <name evidence="2" type="ORF">OS123_10280</name>
</gene>
<feature type="region of interest" description="Disordered" evidence="1">
    <location>
        <begin position="65"/>
        <end position="126"/>
    </location>
</feature>
<evidence type="ECO:0000313" key="2">
    <source>
        <dbReference type="EMBL" id="MCX7538920.1"/>
    </source>
</evidence>
<dbReference type="EMBL" id="JAPMKX010000004">
    <property type="protein sequence ID" value="MCX7538920.1"/>
    <property type="molecule type" value="Genomic_DNA"/>
</dbReference>
<evidence type="ECO:0000256" key="1">
    <source>
        <dbReference type="SAM" id="MobiDB-lite"/>
    </source>
</evidence>
<protein>
    <recommendedName>
        <fullName evidence="4">Histone</fullName>
    </recommendedName>
</protein>
<dbReference type="RefSeq" id="WP_267169709.1">
    <property type="nucleotide sequence ID" value="NZ_JAPMKX010000004.1"/>
</dbReference>
<comment type="caution">
    <text evidence="2">The sequence shown here is derived from an EMBL/GenBank/DDBJ whole genome shotgun (WGS) entry which is preliminary data.</text>
</comment>
<reference evidence="2" key="1">
    <citation type="submission" date="2022-11" db="EMBL/GenBank/DDBJ databases">
        <title>Corynebacterium sp. isolated from Penguins.</title>
        <authorList>
            <person name="Sedlar K."/>
            <person name="Svec P."/>
        </authorList>
    </citation>
    <scope>NUCLEOTIDE SEQUENCE</scope>
    <source>
        <strain evidence="2">P5875</strain>
    </source>
</reference>
<feature type="compositionally biased region" description="Basic and acidic residues" evidence="1">
    <location>
        <begin position="65"/>
        <end position="74"/>
    </location>
</feature>
<dbReference type="AlphaFoldDB" id="A0A9Q4CDN4"/>
<evidence type="ECO:0000313" key="3">
    <source>
        <dbReference type="Proteomes" id="UP001070238"/>
    </source>
</evidence>
<organism evidence="2 3">
    <name type="scientific">Corynebacterium antarcticum</name>
    <dbReference type="NCBI Taxonomy" id="2800405"/>
    <lineage>
        <taxon>Bacteria</taxon>
        <taxon>Bacillati</taxon>
        <taxon>Actinomycetota</taxon>
        <taxon>Actinomycetes</taxon>
        <taxon>Mycobacteriales</taxon>
        <taxon>Corynebacteriaceae</taxon>
        <taxon>Corynebacterium</taxon>
    </lineage>
</organism>
<sequence>MPPKVTDTRTTNAESLHTVEENTAKAARRIVATYSTDFFDCVTLASMLGVAPERLNYRKIAAEHAEAAEAESAKSRKKTTKKTTAKKTTAKKTTAKKTTAKKTTAKKTTAKKTTKKTAAKKTTKKA</sequence>
<dbReference type="Proteomes" id="UP001070238">
    <property type="component" value="Unassembled WGS sequence"/>
</dbReference>
<proteinExistence type="predicted"/>